<comment type="similarity">
    <text evidence="2 12">Belongs to the ApbE family.</text>
</comment>
<dbReference type="PANTHER" id="PTHR30040">
    <property type="entry name" value="THIAMINE BIOSYNTHESIS LIPOPROTEIN APBE"/>
    <property type="match status" value="1"/>
</dbReference>
<evidence type="ECO:0000256" key="9">
    <source>
        <dbReference type="ARBA" id="ARBA00022842"/>
    </source>
</evidence>
<accession>A0ABY9TME8</accession>
<dbReference type="InterPro" id="IPR024932">
    <property type="entry name" value="ApbE"/>
</dbReference>
<dbReference type="GO" id="GO:0016740">
    <property type="term" value="F:transferase activity"/>
    <property type="evidence" value="ECO:0007669"/>
    <property type="project" value="UniProtKB-KW"/>
</dbReference>
<evidence type="ECO:0000313" key="14">
    <source>
        <dbReference type="Proteomes" id="UP001248581"/>
    </source>
</evidence>
<dbReference type="RefSeq" id="WP_348389054.1">
    <property type="nucleotide sequence ID" value="NZ_CP134146.1"/>
</dbReference>
<organism evidence="13 14">
    <name type="scientific">Thalassotalea nanhaiensis</name>
    <dbReference type="NCBI Taxonomy" id="3065648"/>
    <lineage>
        <taxon>Bacteria</taxon>
        <taxon>Pseudomonadati</taxon>
        <taxon>Pseudomonadota</taxon>
        <taxon>Gammaproteobacteria</taxon>
        <taxon>Alteromonadales</taxon>
        <taxon>Colwelliaceae</taxon>
        <taxon>Thalassotalea</taxon>
    </lineage>
</organism>
<keyword evidence="5 12" id="KW-0285">Flavoprotein</keyword>
<dbReference type="EC" id="2.7.1.180" evidence="3 12"/>
<evidence type="ECO:0000256" key="6">
    <source>
        <dbReference type="ARBA" id="ARBA00022679"/>
    </source>
</evidence>
<keyword evidence="9 12" id="KW-0460">Magnesium</keyword>
<comment type="catalytic activity">
    <reaction evidence="11 12">
        <text>L-threonyl-[protein] + FAD = FMN-L-threonyl-[protein] + AMP + H(+)</text>
        <dbReference type="Rhea" id="RHEA:36847"/>
        <dbReference type="Rhea" id="RHEA-COMP:11060"/>
        <dbReference type="Rhea" id="RHEA-COMP:11061"/>
        <dbReference type="ChEBI" id="CHEBI:15378"/>
        <dbReference type="ChEBI" id="CHEBI:30013"/>
        <dbReference type="ChEBI" id="CHEBI:57692"/>
        <dbReference type="ChEBI" id="CHEBI:74257"/>
        <dbReference type="ChEBI" id="CHEBI:456215"/>
        <dbReference type="EC" id="2.7.1.180"/>
    </reaction>
</comment>
<keyword evidence="8 12" id="KW-0274">FAD</keyword>
<evidence type="ECO:0000256" key="8">
    <source>
        <dbReference type="ARBA" id="ARBA00022827"/>
    </source>
</evidence>
<evidence type="ECO:0000256" key="5">
    <source>
        <dbReference type="ARBA" id="ARBA00022630"/>
    </source>
</evidence>
<dbReference type="PIRSF" id="PIRSF006268">
    <property type="entry name" value="ApbE"/>
    <property type="match status" value="1"/>
</dbReference>
<dbReference type="Gene3D" id="3.10.520.10">
    <property type="entry name" value="ApbE-like domains"/>
    <property type="match status" value="1"/>
</dbReference>
<name>A0ABY9TME8_9GAMM</name>
<evidence type="ECO:0000313" key="13">
    <source>
        <dbReference type="EMBL" id="WNC69912.1"/>
    </source>
</evidence>
<keyword evidence="14" id="KW-1185">Reference proteome</keyword>
<evidence type="ECO:0000256" key="3">
    <source>
        <dbReference type="ARBA" id="ARBA00011955"/>
    </source>
</evidence>
<keyword evidence="7 12" id="KW-0479">Metal-binding</keyword>
<evidence type="ECO:0000256" key="2">
    <source>
        <dbReference type="ARBA" id="ARBA00008282"/>
    </source>
</evidence>
<reference evidence="14" key="1">
    <citation type="submission" date="2023-09" db="EMBL/GenBank/DDBJ databases">
        <authorList>
            <person name="Li S."/>
            <person name="Li X."/>
            <person name="Zhang C."/>
            <person name="Zhao Z."/>
        </authorList>
    </citation>
    <scope>NUCLEOTIDE SEQUENCE [LARGE SCALE GENOMIC DNA]</scope>
    <source>
        <strain evidence="14">SQ345</strain>
    </source>
</reference>
<evidence type="ECO:0000256" key="1">
    <source>
        <dbReference type="ARBA" id="ARBA00001946"/>
    </source>
</evidence>
<evidence type="ECO:0000256" key="12">
    <source>
        <dbReference type="PIRNR" id="PIRNR006268"/>
    </source>
</evidence>
<dbReference type="Proteomes" id="UP001248581">
    <property type="component" value="Chromosome"/>
</dbReference>
<dbReference type="Pfam" id="PF02424">
    <property type="entry name" value="ApbE"/>
    <property type="match status" value="1"/>
</dbReference>
<dbReference type="EMBL" id="CP134146">
    <property type="protein sequence ID" value="WNC69912.1"/>
    <property type="molecule type" value="Genomic_DNA"/>
</dbReference>
<dbReference type="InterPro" id="IPR003374">
    <property type="entry name" value="ApbE-like_sf"/>
</dbReference>
<protein>
    <recommendedName>
        <fullName evidence="4 12">FAD:protein FMN transferase</fullName>
        <ecNumber evidence="3 12">2.7.1.180</ecNumber>
    </recommendedName>
    <alternativeName>
        <fullName evidence="10 12">Flavin transferase</fullName>
    </alternativeName>
</protein>
<evidence type="ECO:0000256" key="11">
    <source>
        <dbReference type="ARBA" id="ARBA00048540"/>
    </source>
</evidence>
<dbReference type="SUPFAM" id="SSF143631">
    <property type="entry name" value="ApbE-like"/>
    <property type="match status" value="1"/>
</dbReference>
<keyword evidence="6 12" id="KW-0808">Transferase</keyword>
<sequence>MHQIKHKRSLHYYSTEFGFKAKFDAMASPCEILINSVDKAIAEQVAQTVANEAWRIEDKFSRYLASSSCSKINASNGHAVVIDTETFKLLEFSKQCFIISDAAFDITSGVLRQAWNFDGSANIPKQSKINALLPNVGFDKVVLTEDSITLKPGMEIDLGGLGKEYAVDTSLQLTKNITSSPVLINFGGDIAVTGRQVSGQPWNVGIEHPGFENKQPLLVSISSGAIATSGDARRYLINNGQRYSHVLDPKTGWSVLNGPKSITVAAPNCIQAGFIATLALLQGKNAEQYLNEQEIDHWCVW</sequence>
<comment type="cofactor">
    <cofactor evidence="1">
        <name>Mg(2+)</name>
        <dbReference type="ChEBI" id="CHEBI:18420"/>
    </cofactor>
</comment>
<evidence type="ECO:0000256" key="7">
    <source>
        <dbReference type="ARBA" id="ARBA00022723"/>
    </source>
</evidence>
<evidence type="ECO:0000256" key="10">
    <source>
        <dbReference type="ARBA" id="ARBA00031306"/>
    </source>
</evidence>
<dbReference type="PANTHER" id="PTHR30040:SF2">
    <property type="entry name" value="FAD:PROTEIN FMN TRANSFERASE"/>
    <property type="match status" value="1"/>
</dbReference>
<gene>
    <name evidence="13" type="ORF">RI845_07185</name>
</gene>
<proteinExistence type="inferred from homology"/>
<evidence type="ECO:0000256" key="4">
    <source>
        <dbReference type="ARBA" id="ARBA00016337"/>
    </source>
</evidence>